<evidence type="ECO:0000313" key="1">
    <source>
        <dbReference type="EnsemblPlants" id="cds.evm.model.05.700"/>
    </source>
</evidence>
<organism evidence="1 2">
    <name type="scientific">Cannabis sativa</name>
    <name type="common">Hemp</name>
    <name type="synonym">Marijuana</name>
    <dbReference type="NCBI Taxonomy" id="3483"/>
    <lineage>
        <taxon>Eukaryota</taxon>
        <taxon>Viridiplantae</taxon>
        <taxon>Streptophyta</taxon>
        <taxon>Embryophyta</taxon>
        <taxon>Tracheophyta</taxon>
        <taxon>Spermatophyta</taxon>
        <taxon>Magnoliopsida</taxon>
        <taxon>eudicotyledons</taxon>
        <taxon>Gunneridae</taxon>
        <taxon>Pentapetalae</taxon>
        <taxon>rosids</taxon>
        <taxon>fabids</taxon>
        <taxon>Rosales</taxon>
        <taxon>Cannabaceae</taxon>
        <taxon>Cannabis</taxon>
    </lineage>
</organism>
<proteinExistence type="predicted"/>
<keyword evidence="2" id="KW-1185">Reference proteome</keyword>
<evidence type="ECO:0008006" key="3">
    <source>
        <dbReference type="Google" id="ProtNLM"/>
    </source>
</evidence>
<evidence type="ECO:0000313" key="2">
    <source>
        <dbReference type="Proteomes" id="UP000596661"/>
    </source>
</evidence>
<name>A0A803PRG9_CANSA</name>
<dbReference type="Pfam" id="PF14223">
    <property type="entry name" value="Retrotran_gag_2"/>
    <property type="match status" value="1"/>
</dbReference>
<dbReference type="EnsemblPlants" id="evm.model.05.700">
    <property type="protein sequence ID" value="cds.evm.model.05.700"/>
    <property type="gene ID" value="evm.TU.05.700"/>
</dbReference>
<reference evidence="1" key="1">
    <citation type="submission" date="2018-11" db="EMBL/GenBank/DDBJ databases">
        <authorList>
            <person name="Grassa J C."/>
        </authorList>
    </citation>
    <scope>NUCLEOTIDE SEQUENCE [LARGE SCALE GENOMIC DNA]</scope>
</reference>
<protein>
    <recommendedName>
        <fullName evidence="3">Retrovirus-related Pol polyprotein from transposon TNT 1-94</fullName>
    </recommendedName>
</protein>
<dbReference type="EMBL" id="UZAU01000440">
    <property type="status" value="NOT_ANNOTATED_CDS"/>
    <property type="molecule type" value="Genomic_DNA"/>
</dbReference>
<dbReference type="OMA" id="KFTSAND"/>
<accession>A0A803PRG9</accession>
<reference evidence="1" key="2">
    <citation type="submission" date="2021-03" db="UniProtKB">
        <authorList>
            <consortium name="EnsemblPlants"/>
        </authorList>
    </citation>
    <scope>IDENTIFICATION</scope>
</reference>
<dbReference type="Gramene" id="evm.model.05.700">
    <property type="protein sequence ID" value="cds.evm.model.05.700"/>
    <property type="gene ID" value="evm.TU.05.700"/>
</dbReference>
<dbReference type="Proteomes" id="UP000596661">
    <property type="component" value="Chromosome 5"/>
</dbReference>
<dbReference type="AlphaFoldDB" id="A0A803PRG9"/>
<sequence length="120" mass="13837">MARTKFKVDKFTSANDFDLWRIKMKALLGYQGVSKALENEALNSIDDKKKKIEIESKAHDTILLSLGAEVLREVFDEGKALGLWSKFSSIYMNKSLANKLYLKNKLYTLRMDESNELRNI</sequence>